<feature type="binding site" evidence="13">
    <location>
        <position position="238"/>
    </location>
    <ligand>
        <name>Ca(2+)</name>
        <dbReference type="ChEBI" id="CHEBI:29108"/>
    </ligand>
</feature>
<evidence type="ECO:0000256" key="2">
    <source>
        <dbReference type="ARBA" id="ARBA00001946"/>
    </source>
</evidence>
<evidence type="ECO:0000256" key="5">
    <source>
        <dbReference type="ARBA" id="ARBA00022723"/>
    </source>
</evidence>
<feature type="binding site" evidence="13">
    <location>
        <position position="206"/>
    </location>
    <ligand>
        <name>Ca(2+)</name>
        <dbReference type="ChEBI" id="CHEBI:29108"/>
    </ligand>
</feature>
<proteinExistence type="predicted"/>
<comment type="cofactor">
    <cofactor evidence="2 13">
        <name>Mg(2+)</name>
        <dbReference type="ChEBI" id="CHEBI:18420"/>
    </cofactor>
</comment>
<feature type="domain" description="Fumarylacetoacetase N-terminal" evidence="15">
    <location>
        <begin position="29"/>
        <end position="125"/>
    </location>
</feature>
<gene>
    <name evidence="16" type="primary">fahA</name>
    <name evidence="16" type="ORF">CS347_08125</name>
</gene>
<dbReference type="SUPFAM" id="SSF63433">
    <property type="entry name" value="Fumarylacetoacetate hydrolase, FAH, N-terminal domain"/>
    <property type="match status" value="1"/>
</dbReference>
<organism evidence="16 17">
    <name type="scientific">Bordetella hinzii</name>
    <dbReference type="NCBI Taxonomy" id="103855"/>
    <lineage>
        <taxon>Bacteria</taxon>
        <taxon>Pseudomonadati</taxon>
        <taxon>Pseudomonadota</taxon>
        <taxon>Betaproteobacteria</taxon>
        <taxon>Burkholderiales</taxon>
        <taxon>Alcaligenaceae</taxon>
        <taxon>Bordetella</taxon>
    </lineage>
</organism>
<feature type="binding site" evidence="13">
    <location>
        <position position="133"/>
    </location>
    <ligand>
        <name>Ca(2+)</name>
        <dbReference type="ChEBI" id="CHEBI:29108"/>
    </ligand>
</feature>
<evidence type="ECO:0000313" key="17">
    <source>
        <dbReference type="Proteomes" id="UP000282741"/>
    </source>
</evidence>
<dbReference type="GO" id="GO:0006559">
    <property type="term" value="P:L-phenylalanine catabolic process"/>
    <property type="evidence" value="ECO:0007669"/>
    <property type="project" value="UniProtKB-KW"/>
</dbReference>
<dbReference type="RefSeq" id="WP_048940424.1">
    <property type="nucleotide sequence ID" value="NZ_CP012077.1"/>
</dbReference>
<dbReference type="GO" id="GO:0046872">
    <property type="term" value="F:metal ion binding"/>
    <property type="evidence" value="ECO:0007669"/>
    <property type="project" value="UniProtKB-KW"/>
</dbReference>
<feature type="binding site" evidence="13">
    <location>
        <position position="238"/>
    </location>
    <ligand>
        <name>Mg(2+)</name>
        <dbReference type="ChEBI" id="CHEBI:18420"/>
    </ligand>
</feature>
<dbReference type="Proteomes" id="UP000282741">
    <property type="component" value="Chromosome"/>
</dbReference>
<evidence type="ECO:0000256" key="13">
    <source>
        <dbReference type="PIRSR" id="PIRSR605959-3"/>
    </source>
</evidence>
<evidence type="ECO:0000256" key="10">
    <source>
        <dbReference type="ARBA" id="ARBA00023232"/>
    </source>
</evidence>
<feature type="binding site" evidence="13">
    <location>
        <position position="262"/>
    </location>
    <ligand>
        <name>Mg(2+)</name>
        <dbReference type="ChEBI" id="CHEBI:18420"/>
    </ligand>
</feature>
<feature type="active site" description="Proton acceptor" evidence="11">
    <location>
        <position position="140"/>
    </location>
</feature>
<keyword evidence="6" id="KW-0378">Hydrolase</keyword>
<evidence type="ECO:0000256" key="6">
    <source>
        <dbReference type="ARBA" id="ARBA00022801"/>
    </source>
</evidence>
<evidence type="ECO:0000256" key="1">
    <source>
        <dbReference type="ARBA" id="ARBA00001913"/>
    </source>
</evidence>
<evidence type="ECO:0000256" key="12">
    <source>
        <dbReference type="PIRSR" id="PIRSR605959-2"/>
    </source>
</evidence>
<dbReference type="NCBIfam" id="TIGR01266">
    <property type="entry name" value="fum_ac_acetase"/>
    <property type="match status" value="1"/>
</dbReference>
<dbReference type="Gene3D" id="2.30.30.230">
    <property type="entry name" value="Fumarylacetoacetase, N-terminal domain"/>
    <property type="match status" value="1"/>
</dbReference>
<dbReference type="EC" id="3.7.1.2" evidence="4"/>
<keyword evidence="9" id="KW-0828">Tyrosine catabolism</keyword>
<dbReference type="AlphaFoldDB" id="A0AAN1VFK6"/>
<dbReference type="InterPro" id="IPR036462">
    <property type="entry name" value="Fumarylacetoacetase_N_sf"/>
</dbReference>
<protein>
    <recommendedName>
        <fullName evidence="4">fumarylacetoacetase</fullName>
        <ecNumber evidence="4">3.7.1.2</ecNumber>
    </recommendedName>
</protein>
<feature type="domain" description="Fumarylacetoacetase-like C-terminal" evidence="14">
    <location>
        <begin position="135"/>
        <end position="422"/>
    </location>
</feature>
<evidence type="ECO:0000256" key="11">
    <source>
        <dbReference type="PIRSR" id="PIRSR605959-1"/>
    </source>
</evidence>
<accession>A0AAN1VFK6</accession>
<name>A0AAN1VFK6_9BORD</name>
<feature type="binding site" evidence="12">
    <location>
        <position position="365"/>
    </location>
    <ligand>
        <name>substrate</name>
    </ligand>
</feature>
<evidence type="ECO:0000313" key="16">
    <source>
        <dbReference type="EMBL" id="AZW16735.1"/>
    </source>
</evidence>
<feature type="binding site" evidence="13">
    <location>
        <position position="258"/>
    </location>
    <ligand>
        <name>Mg(2+)</name>
        <dbReference type="ChEBI" id="CHEBI:18420"/>
    </ligand>
</feature>
<dbReference type="GO" id="GO:0006572">
    <property type="term" value="P:L-tyrosine catabolic process"/>
    <property type="evidence" value="ECO:0007669"/>
    <property type="project" value="UniProtKB-KW"/>
</dbReference>
<dbReference type="PANTHER" id="PTHR43069">
    <property type="entry name" value="FUMARYLACETOACETASE"/>
    <property type="match status" value="1"/>
</dbReference>
<evidence type="ECO:0000256" key="9">
    <source>
        <dbReference type="ARBA" id="ARBA00022878"/>
    </source>
</evidence>
<dbReference type="InterPro" id="IPR011234">
    <property type="entry name" value="Fumarylacetoacetase-like_C"/>
</dbReference>
<feature type="binding site" evidence="12">
    <location>
        <position position="135"/>
    </location>
    <ligand>
        <name>substrate</name>
    </ligand>
</feature>
<dbReference type="SUPFAM" id="SSF56529">
    <property type="entry name" value="FAH"/>
    <property type="match status" value="1"/>
</dbReference>
<sequence>MSAIDETHDPARRSWVASANLPGTDFPIQNLPFAVFRSADGRQRVGIGIGDDILDVSAVASHMQGLAAQAAQACGQPALNALMALGPAARRALRAALSQGLDARQEGRLLAPALLPQSEVELCLPARIGGFTDFFASIDHATNAGRLFRPDAPLLPNYRYVPVAYNGRANSVRVEPGIRRPWGQVRAAGEDGPRFTPSQRLDYEVELGAYIGLASAPDAPLAMSRAWDHIFGFSLLNDWSARDIQTWEYQPLGPFLAKSFATSVAPWVVTPEALAPFRCAARPRSPSEPAPLPHLHDAADQAGGGIDIVLELRLRSARMAEQGLPAHTLSRGNTRDLYWTFAQMLAHHTSNGSALDSADLLGSGTVSGAAPGTWGSLLELTRGGAEPVTLPGGEVRGFLADGDEVSIRGRCERAGAVGIGFGNCVGRILPARQETRA</sequence>
<dbReference type="InterPro" id="IPR005959">
    <property type="entry name" value="Fumarylacetoacetase"/>
</dbReference>
<dbReference type="Pfam" id="PF09298">
    <property type="entry name" value="FAA_hydrolase_N"/>
    <property type="match status" value="1"/>
</dbReference>
<evidence type="ECO:0000256" key="4">
    <source>
        <dbReference type="ARBA" id="ARBA00012094"/>
    </source>
</evidence>
<dbReference type="InterPro" id="IPR036663">
    <property type="entry name" value="Fumarylacetoacetase_C_sf"/>
</dbReference>
<feature type="binding site" evidence="12">
    <location>
        <position position="149"/>
    </location>
    <ligand>
        <name>substrate</name>
    </ligand>
</feature>
<evidence type="ECO:0000256" key="7">
    <source>
        <dbReference type="ARBA" id="ARBA00022837"/>
    </source>
</evidence>
<comment type="cofactor">
    <cofactor evidence="1 13">
        <name>Ca(2+)</name>
        <dbReference type="ChEBI" id="CHEBI:29108"/>
    </cofactor>
</comment>
<dbReference type="Gene3D" id="3.90.850.10">
    <property type="entry name" value="Fumarylacetoacetase-like, C-terminal domain"/>
    <property type="match status" value="1"/>
</dbReference>
<feature type="binding site" evidence="12">
    <location>
        <position position="249"/>
    </location>
    <ligand>
        <name>substrate</name>
    </ligand>
</feature>
<reference evidence="17" key="1">
    <citation type="submission" date="2017-10" db="EMBL/GenBank/DDBJ databases">
        <title>Whole genome sequencing of various Bordetella species.</title>
        <authorList>
            <person name="Weigand M.R."/>
            <person name="Loparev V."/>
            <person name="Peng Y."/>
            <person name="Bowden K.E."/>
            <person name="Tondella M.L."/>
            <person name="Williams M.M."/>
        </authorList>
    </citation>
    <scope>NUCLEOTIDE SEQUENCE [LARGE SCALE GENOMIC DNA]</scope>
    <source>
        <strain evidence="17">H720</strain>
    </source>
</reference>
<keyword evidence="7 13" id="KW-0106">Calcium</keyword>
<dbReference type="EMBL" id="CP024172">
    <property type="protein sequence ID" value="AZW16735.1"/>
    <property type="molecule type" value="Genomic_DNA"/>
</dbReference>
<dbReference type="GO" id="GO:0004334">
    <property type="term" value="F:fumarylacetoacetase activity"/>
    <property type="evidence" value="ECO:0007669"/>
    <property type="project" value="UniProtKB-EC"/>
</dbReference>
<feature type="binding site" evidence="12">
    <location>
        <position position="245"/>
    </location>
    <ligand>
        <name>substrate</name>
    </ligand>
</feature>
<comment type="pathway">
    <text evidence="3">Amino-acid degradation; L-phenylalanine degradation; acetoacetate and fumarate from L-phenylalanine: step 6/6.</text>
</comment>
<feature type="binding site" evidence="13">
    <location>
        <position position="204"/>
    </location>
    <ligand>
        <name>Ca(2+)</name>
        <dbReference type="ChEBI" id="CHEBI:29108"/>
    </ligand>
</feature>
<keyword evidence="10" id="KW-0585">Phenylalanine catabolism</keyword>
<dbReference type="GO" id="GO:1902000">
    <property type="term" value="P:homogentisate catabolic process"/>
    <property type="evidence" value="ECO:0007669"/>
    <property type="project" value="TreeGrafter"/>
</dbReference>
<evidence type="ECO:0000256" key="3">
    <source>
        <dbReference type="ARBA" id="ARBA00004782"/>
    </source>
</evidence>
<dbReference type="Pfam" id="PF01557">
    <property type="entry name" value="FAA_hydrolase"/>
    <property type="match status" value="1"/>
</dbReference>
<evidence type="ECO:0000256" key="8">
    <source>
        <dbReference type="ARBA" id="ARBA00022842"/>
    </source>
</evidence>
<evidence type="ECO:0000259" key="15">
    <source>
        <dbReference type="Pfam" id="PF09298"/>
    </source>
</evidence>
<keyword evidence="8 13" id="KW-0460">Magnesium</keyword>
<keyword evidence="5 13" id="KW-0479">Metal-binding</keyword>
<dbReference type="InterPro" id="IPR015377">
    <property type="entry name" value="Fumarylacetoacetase_N"/>
</dbReference>
<dbReference type="PANTHER" id="PTHR43069:SF2">
    <property type="entry name" value="FUMARYLACETOACETASE"/>
    <property type="match status" value="1"/>
</dbReference>
<evidence type="ECO:0000259" key="14">
    <source>
        <dbReference type="Pfam" id="PF01557"/>
    </source>
</evidence>